<organism evidence="1 2">
    <name type="scientific">Nicotiana attenuata</name>
    <name type="common">Coyote tobacco</name>
    <dbReference type="NCBI Taxonomy" id="49451"/>
    <lineage>
        <taxon>Eukaryota</taxon>
        <taxon>Viridiplantae</taxon>
        <taxon>Streptophyta</taxon>
        <taxon>Embryophyta</taxon>
        <taxon>Tracheophyta</taxon>
        <taxon>Spermatophyta</taxon>
        <taxon>Magnoliopsida</taxon>
        <taxon>eudicotyledons</taxon>
        <taxon>Gunneridae</taxon>
        <taxon>Pentapetalae</taxon>
        <taxon>asterids</taxon>
        <taxon>lamiids</taxon>
        <taxon>Solanales</taxon>
        <taxon>Solanaceae</taxon>
        <taxon>Nicotianoideae</taxon>
        <taxon>Nicotianeae</taxon>
        <taxon>Nicotiana</taxon>
    </lineage>
</organism>
<dbReference type="Gramene" id="OIT00798">
    <property type="protein sequence ID" value="OIT00798"/>
    <property type="gene ID" value="A4A49_60139"/>
</dbReference>
<accession>A0A1J6I706</accession>
<name>A0A1J6I706_NICAT</name>
<comment type="caution">
    <text evidence="1">The sequence shown here is derived from an EMBL/GenBank/DDBJ whole genome shotgun (WGS) entry which is preliminary data.</text>
</comment>
<evidence type="ECO:0000313" key="1">
    <source>
        <dbReference type="EMBL" id="OIT00798.1"/>
    </source>
</evidence>
<dbReference type="InterPro" id="IPR026728">
    <property type="entry name" value="BLTP3A/B"/>
</dbReference>
<dbReference type="OMA" id="DDRMEKW"/>
<dbReference type="STRING" id="49451.A0A1J6I706"/>
<proteinExistence type="predicted"/>
<dbReference type="AlphaFoldDB" id="A0A1J6I706"/>
<dbReference type="EMBL" id="MJEQ01037189">
    <property type="protein sequence ID" value="OIT00798.1"/>
    <property type="molecule type" value="Genomic_DNA"/>
</dbReference>
<evidence type="ECO:0000313" key="2">
    <source>
        <dbReference type="Proteomes" id="UP000187609"/>
    </source>
</evidence>
<sequence length="162" mass="17251">MNIEVDIVNAEGNIDDRMEKWIVEKLKFSVKQPIEAVVTKAELQYLAFLSKSEVDSMSRVAAGILRVLKLEGSIGPGAIRQLSNLEVKASIEYLPLKNSAGSSSSSIGLRPSSNLTGGSRNSCIESTLASVVELIKESQSKCAALSVELGSSTSSQMTCSNP</sequence>
<dbReference type="PANTHER" id="PTHR22774">
    <property type="entry name" value="CHOREIN N-TERMINAL DOMAIN-CONTAINING PROTEIN"/>
    <property type="match status" value="1"/>
</dbReference>
<protein>
    <submittedName>
        <fullName evidence="1">Uncharacterized protein</fullName>
    </submittedName>
</protein>
<dbReference type="PANTHER" id="PTHR22774:SF11">
    <property type="entry name" value="CHOREIN N-TERMINAL DOMAIN-CONTAINING PROTEIN"/>
    <property type="match status" value="1"/>
</dbReference>
<keyword evidence="2" id="KW-1185">Reference proteome</keyword>
<dbReference type="Proteomes" id="UP000187609">
    <property type="component" value="Unassembled WGS sequence"/>
</dbReference>
<reference evidence="1" key="1">
    <citation type="submission" date="2016-11" db="EMBL/GenBank/DDBJ databases">
        <title>The genome of Nicotiana attenuata.</title>
        <authorList>
            <person name="Xu S."/>
            <person name="Brockmoeller T."/>
            <person name="Gaquerel E."/>
            <person name="Navarro A."/>
            <person name="Kuhl H."/>
            <person name="Gase K."/>
            <person name="Ling Z."/>
            <person name="Zhou W."/>
            <person name="Kreitzer C."/>
            <person name="Stanke M."/>
            <person name="Tang H."/>
            <person name="Lyons E."/>
            <person name="Pandey P."/>
            <person name="Pandey S.P."/>
            <person name="Timmermann B."/>
            <person name="Baldwin I.T."/>
        </authorList>
    </citation>
    <scope>NUCLEOTIDE SEQUENCE [LARGE SCALE GENOMIC DNA]</scope>
    <source>
        <strain evidence="1">UT</strain>
    </source>
</reference>
<gene>
    <name evidence="1" type="ORF">A4A49_60139</name>
</gene>